<dbReference type="InterPro" id="IPR016047">
    <property type="entry name" value="M23ase_b-sheet_dom"/>
</dbReference>
<protein>
    <submittedName>
        <fullName evidence="3">Murein DD-endopeptidase MepM and murein hydrolase activator NlpD, contain LysM domain</fullName>
    </submittedName>
</protein>
<reference evidence="4" key="1">
    <citation type="submission" date="2017-01" db="EMBL/GenBank/DDBJ databases">
        <authorList>
            <person name="Varghese N."/>
            <person name="Submissions S."/>
        </authorList>
    </citation>
    <scope>NUCLEOTIDE SEQUENCE [LARGE SCALE GENOMIC DNA]</scope>
    <source>
        <strain evidence="4">DSM 29430</strain>
    </source>
</reference>
<dbReference type="PANTHER" id="PTHR21666">
    <property type="entry name" value="PEPTIDASE-RELATED"/>
    <property type="match status" value="1"/>
</dbReference>
<feature type="compositionally biased region" description="Low complexity" evidence="1">
    <location>
        <begin position="248"/>
        <end position="266"/>
    </location>
</feature>
<dbReference type="PROSITE" id="PS51782">
    <property type="entry name" value="LYSM"/>
    <property type="match status" value="1"/>
</dbReference>
<dbReference type="Pfam" id="PF01551">
    <property type="entry name" value="Peptidase_M23"/>
    <property type="match status" value="1"/>
</dbReference>
<evidence type="ECO:0000259" key="2">
    <source>
        <dbReference type="PROSITE" id="PS51782"/>
    </source>
</evidence>
<dbReference type="STRING" id="633194.SAMN05421759_10628"/>
<evidence type="ECO:0000313" key="4">
    <source>
        <dbReference type="Proteomes" id="UP000186684"/>
    </source>
</evidence>
<dbReference type="PANTHER" id="PTHR21666:SF270">
    <property type="entry name" value="MUREIN HYDROLASE ACTIVATOR ENVC"/>
    <property type="match status" value="1"/>
</dbReference>
<accession>A0A1N7MXK9</accession>
<dbReference type="InterPro" id="IPR011055">
    <property type="entry name" value="Dup_hybrid_motif"/>
</dbReference>
<dbReference type="GO" id="GO:0004222">
    <property type="term" value="F:metalloendopeptidase activity"/>
    <property type="evidence" value="ECO:0007669"/>
    <property type="project" value="TreeGrafter"/>
</dbReference>
<dbReference type="PROSITE" id="PS51257">
    <property type="entry name" value="PROKAR_LIPOPROTEIN"/>
    <property type="match status" value="1"/>
</dbReference>
<feature type="domain" description="LysM" evidence="2">
    <location>
        <begin position="160"/>
        <end position="204"/>
    </location>
</feature>
<organism evidence="3 4">
    <name type="scientific">Roseivivax lentus</name>
    <dbReference type="NCBI Taxonomy" id="633194"/>
    <lineage>
        <taxon>Bacteria</taxon>
        <taxon>Pseudomonadati</taxon>
        <taxon>Pseudomonadota</taxon>
        <taxon>Alphaproteobacteria</taxon>
        <taxon>Rhodobacterales</taxon>
        <taxon>Roseobacteraceae</taxon>
        <taxon>Roseivivax</taxon>
    </lineage>
</organism>
<evidence type="ECO:0000256" key="1">
    <source>
        <dbReference type="SAM" id="MobiDB-lite"/>
    </source>
</evidence>
<dbReference type="InterPro" id="IPR036779">
    <property type="entry name" value="LysM_dom_sf"/>
</dbReference>
<keyword evidence="3" id="KW-0378">Hydrolase</keyword>
<dbReference type="SUPFAM" id="SSF54106">
    <property type="entry name" value="LysM domain"/>
    <property type="match status" value="2"/>
</dbReference>
<dbReference type="CDD" id="cd12797">
    <property type="entry name" value="M23_peptidase"/>
    <property type="match status" value="1"/>
</dbReference>
<dbReference type="Gene3D" id="3.10.350.10">
    <property type="entry name" value="LysM domain"/>
    <property type="match status" value="2"/>
</dbReference>
<name>A0A1N7MXK9_9RHOB</name>
<dbReference type="CDD" id="cd00118">
    <property type="entry name" value="LysM"/>
    <property type="match status" value="1"/>
</dbReference>
<dbReference type="InterPro" id="IPR050570">
    <property type="entry name" value="Cell_wall_metabolism_enzyme"/>
</dbReference>
<evidence type="ECO:0000313" key="3">
    <source>
        <dbReference type="EMBL" id="SIS90846.1"/>
    </source>
</evidence>
<dbReference type="AlphaFoldDB" id="A0A1N7MXK9"/>
<proteinExistence type="predicted"/>
<sequence length="393" mass="39610">MMAKTDTRYRAAWRAGQAGLLVLALGACEGPMDFDLRPTDANTSDAALNAVGDRPAADARGVISYPAYQVAVARRGDTLGDVAARVGLPVGELARYNGIEGNDVLREGEIVALPRRVSEPSAATGAVDISALASSAINSAPATPVPAGTVAPAPGGVEPVRHQVSRGETAYSIARLYNVTPRALADWNGLDQNYSVREGQYLLIPVATGTGGGTRSAAVSAPGAGSPTPTPPSAAEPLPPAPVSDGTALPPASGNASAAAPATPAPDVGPVSEPASSGGAFRMPVAGTIIREYAPGTNDGIDIAAPAGTPVAAAASGTVAAITTNTDGIPILVIKHPDNILTVYTHIDGISVSKGDAVSRGQTIAKVRAGDPARMHFEVRDGFDAVDPNLYLN</sequence>
<feature type="compositionally biased region" description="Pro residues" evidence="1">
    <location>
        <begin position="228"/>
        <end position="242"/>
    </location>
</feature>
<dbReference type="Pfam" id="PF01476">
    <property type="entry name" value="LysM"/>
    <property type="match status" value="2"/>
</dbReference>
<dbReference type="SMART" id="SM00257">
    <property type="entry name" value="LysM"/>
    <property type="match status" value="2"/>
</dbReference>
<feature type="compositionally biased region" description="Low complexity" evidence="1">
    <location>
        <begin position="216"/>
        <end position="227"/>
    </location>
</feature>
<feature type="region of interest" description="Disordered" evidence="1">
    <location>
        <begin position="212"/>
        <end position="278"/>
    </location>
</feature>
<dbReference type="EMBL" id="FTOQ01000006">
    <property type="protein sequence ID" value="SIS90846.1"/>
    <property type="molecule type" value="Genomic_DNA"/>
</dbReference>
<gene>
    <name evidence="3" type="ORF">SAMN05421759_10628</name>
</gene>
<keyword evidence="4" id="KW-1185">Reference proteome</keyword>
<dbReference type="InterPro" id="IPR018392">
    <property type="entry name" value="LysM"/>
</dbReference>
<dbReference type="Gene3D" id="2.70.70.10">
    <property type="entry name" value="Glucose Permease (Domain IIA)"/>
    <property type="match status" value="1"/>
</dbReference>
<dbReference type="Proteomes" id="UP000186684">
    <property type="component" value="Unassembled WGS sequence"/>
</dbReference>
<dbReference type="SUPFAM" id="SSF51261">
    <property type="entry name" value="Duplicated hybrid motif"/>
    <property type="match status" value="1"/>
</dbReference>